<evidence type="ECO:0000259" key="2">
    <source>
        <dbReference type="Pfam" id="PF18962"/>
    </source>
</evidence>
<feature type="domain" description="Secretion system C-terminal sorting" evidence="2">
    <location>
        <begin position="826"/>
        <end position="896"/>
    </location>
</feature>
<accession>A0A2P8CV96</accession>
<dbReference type="EMBL" id="PYGD01000014">
    <property type="protein sequence ID" value="PSK88893.1"/>
    <property type="molecule type" value="Genomic_DNA"/>
</dbReference>
<proteinExistence type="predicted"/>
<keyword evidence="1" id="KW-0732">Signal</keyword>
<sequence>MKTKILLLVGILAMGRAQAQYCWDNINTITTKPGATGSLNTFDWTQELASAYLKDDNNPATGTAPPFSITLPMYAQGSASAFNNLNLTDLQDLAPSLKDHKPEDGWELLIKEFGLPGPPIDKNVENPFFALYNRYTGKIRVFFMLTSKAASLNLTGAYLELSFLNSPRRTALLQHVSPIGKPVVFLETQSSMRVPNYLDNRDRYWFFADFPAAYDPCSCGMTELSRITIRLIANEDALIEAKINGKLYENAVINMHPGTSTNAIGMNGYWGPNEQMVIQGLQKGFESYKTFDGYRKNFEKGIGEVDDYLVRKIDTMLKKRHPGGITLPGVSGTVAPNVEALKKSKEGVQFLQGLGYGANQLEAFKSVASAVPYVGAAIGLIDFFTNLSKPNKTDAPLPTPTTYSVDMTLNGTIKKTNPITTYSFATPGSRTGPPGNGIPDYNNILGVVNILDIPTLEYVQYAPKAPSWNPYQLSSINAAAAEFIPNIRQYRMSGDLKYVLNPAANLELISAEATYILEFGSDSGKVIFRRPPYSTNLWRDVDQMPVEFGRPDSHADNIPQRMEDAGWETDYLSSGYFDYMANSGAQKPAQGKYRIRTPYAPIQCMRNVAFNMYYHTKTDPNQTSNDICCRNKTPDIILKVVFKLRKKNRVDDDVTTIIMSYDMSKAKEEAQPAPGYSNLYYNLDRYLEPNSPIYNYYPHSFESDPVFPTLINAPKNITLEQVSVNKNLYARDTIIIKDNVFLGNNVHLYAGSMIATNATFFSPATGNSSLNISRYIPCDGTLESAHESKAGILAKCQSQAYRDRALARPADPAPVEATIMADNFFIYPNPTNDQLFIRFMSPEETRTDISVYDATGRKLYSAGHKLIGTAPYAVDVKKFAPGVYIMHLSRADGTKQVFKFVKQ</sequence>
<dbReference type="OrthoDB" id="1098499at2"/>
<protein>
    <submittedName>
        <fullName evidence="3">Putative secreted protein (Por secretion system target)</fullName>
    </submittedName>
</protein>
<dbReference type="Pfam" id="PF18962">
    <property type="entry name" value="Por_Secre_tail"/>
    <property type="match status" value="1"/>
</dbReference>
<dbReference type="RefSeq" id="WP_106525252.1">
    <property type="nucleotide sequence ID" value="NZ_PYGD01000014.1"/>
</dbReference>
<feature type="signal peptide" evidence="1">
    <location>
        <begin position="1"/>
        <end position="19"/>
    </location>
</feature>
<comment type="caution">
    <text evidence="3">The sequence shown here is derived from an EMBL/GenBank/DDBJ whole genome shotgun (WGS) entry which is preliminary data.</text>
</comment>
<evidence type="ECO:0000256" key="1">
    <source>
        <dbReference type="SAM" id="SignalP"/>
    </source>
</evidence>
<dbReference type="Proteomes" id="UP000240572">
    <property type="component" value="Unassembled WGS sequence"/>
</dbReference>
<evidence type="ECO:0000313" key="3">
    <source>
        <dbReference type="EMBL" id="PSK88893.1"/>
    </source>
</evidence>
<gene>
    <name evidence="3" type="ORF">B0I18_114105</name>
</gene>
<organism evidence="3 4">
    <name type="scientific">Taibaiella chishuiensis</name>
    <dbReference type="NCBI Taxonomy" id="1434707"/>
    <lineage>
        <taxon>Bacteria</taxon>
        <taxon>Pseudomonadati</taxon>
        <taxon>Bacteroidota</taxon>
        <taxon>Chitinophagia</taxon>
        <taxon>Chitinophagales</taxon>
        <taxon>Chitinophagaceae</taxon>
        <taxon>Taibaiella</taxon>
    </lineage>
</organism>
<dbReference type="NCBIfam" id="TIGR04183">
    <property type="entry name" value="Por_Secre_tail"/>
    <property type="match status" value="1"/>
</dbReference>
<name>A0A2P8CV96_9BACT</name>
<reference evidence="3 4" key="1">
    <citation type="submission" date="2018-03" db="EMBL/GenBank/DDBJ databases">
        <title>Genomic Encyclopedia of Type Strains, Phase III (KMG-III): the genomes of soil and plant-associated and newly described type strains.</title>
        <authorList>
            <person name="Whitman W."/>
        </authorList>
    </citation>
    <scope>NUCLEOTIDE SEQUENCE [LARGE SCALE GENOMIC DNA]</scope>
    <source>
        <strain evidence="3 4">CGMCC 1.12700</strain>
    </source>
</reference>
<evidence type="ECO:0000313" key="4">
    <source>
        <dbReference type="Proteomes" id="UP000240572"/>
    </source>
</evidence>
<dbReference type="AlphaFoldDB" id="A0A2P8CV96"/>
<feature type="chain" id="PRO_5015186467" evidence="1">
    <location>
        <begin position="20"/>
        <end position="903"/>
    </location>
</feature>
<dbReference type="InterPro" id="IPR026444">
    <property type="entry name" value="Secre_tail"/>
</dbReference>
<keyword evidence="4" id="KW-1185">Reference proteome</keyword>